<gene>
    <name evidence="13" type="ORF">ACGRQ9_14835</name>
</gene>
<dbReference type="PRINTS" id="PR01490">
    <property type="entry name" value="RTXTOXIND"/>
</dbReference>
<feature type="transmembrane region" description="Helical" evidence="9">
    <location>
        <begin position="33"/>
        <end position="51"/>
    </location>
</feature>
<feature type="coiled-coil region" evidence="10">
    <location>
        <begin position="179"/>
        <end position="213"/>
    </location>
</feature>
<comment type="caution">
    <text evidence="13">The sequence shown here is derived from an EMBL/GenBank/DDBJ whole genome shotgun (WGS) entry which is preliminary data.</text>
</comment>
<proteinExistence type="inferred from homology"/>
<evidence type="ECO:0000256" key="7">
    <source>
        <dbReference type="ARBA" id="ARBA00022989"/>
    </source>
</evidence>
<evidence type="ECO:0000313" key="14">
    <source>
        <dbReference type="Proteomes" id="UP001607151"/>
    </source>
</evidence>
<dbReference type="Pfam" id="PF25994">
    <property type="entry name" value="HH_AprE"/>
    <property type="match status" value="1"/>
</dbReference>
<keyword evidence="8 9" id="KW-0472">Membrane</keyword>
<evidence type="ECO:0000256" key="6">
    <source>
        <dbReference type="ARBA" id="ARBA00022692"/>
    </source>
</evidence>
<dbReference type="InterPro" id="IPR050739">
    <property type="entry name" value="MFP"/>
</dbReference>
<sequence length="462" mass="51602">MTKSSTSVSKEHMDFVDDKSTALLLNTPKSARVILWIIAAFFVSSIIWVSLAKIDKVTTGTGKVIPSSQMQIVQNLEGGIVKQMLVKEGQSVEKGQKLLLIDDTLFRSNYREKSQDLASLKADSIRLNQTIKSITINNAAPNWQEKVILQINSLNFDKEFSAKHPKLVSQKQNEYRDVMANLQNQLHVTSQQIRQKQQELNETKTRINILASNYQIIQREYSMTKPLAEEGVVPEIELLQLQRSMNDSRKELTSARMKLPVTESEITEATYKYTNIASDFVAKSQQELSDVSNKLSSMAETQVGLEDKVSRTVVTSPVKGTIQKIHVNTIGGVIQPGMDLIEIVPTEDTLLIETKIAPQDIGFLHPGLKAIVKFTAYDFTNYGGLTGTLETISADTVQDEEGNSFYQVRIRTDQSDLKDSNGDDLPIIPGMTASTDIITGKRTILEYLLKPILKAKHTALRE</sequence>
<keyword evidence="7 9" id="KW-1133">Transmembrane helix</keyword>
<dbReference type="InterPro" id="IPR006144">
    <property type="entry name" value="Secretion_HlyD_CS"/>
</dbReference>
<dbReference type="PROSITE" id="PS00543">
    <property type="entry name" value="HLYD_FAMILY"/>
    <property type="match status" value="1"/>
</dbReference>
<keyword evidence="4 9" id="KW-1003">Cell membrane</keyword>
<comment type="subcellular location">
    <subcellularLocation>
        <location evidence="1 9">Cell inner membrane</location>
        <topology evidence="1 9">Single-pass membrane protein</topology>
    </subcellularLocation>
</comment>
<name>A0ABW7IYI9_9VIBR</name>
<keyword evidence="5 9" id="KW-0997">Cell inner membrane</keyword>
<dbReference type="RefSeq" id="WP_089138120.1">
    <property type="nucleotide sequence ID" value="NZ_AP018686.1"/>
</dbReference>
<keyword evidence="6 9" id="KW-0812">Transmembrane</keyword>
<evidence type="ECO:0000313" key="13">
    <source>
        <dbReference type="EMBL" id="MFH0266719.1"/>
    </source>
</evidence>
<evidence type="ECO:0000256" key="10">
    <source>
        <dbReference type="SAM" id="Coils"/>
    </source>
</evidence>
<dbReference type="Proteomes" id="UP001607151">
    <property type="component" value="Unassembled WGS sequence"/>
</dbReference>
<dbReference type="SUPFAM" id="SSF56954">
    <property type="entry name" value="Outer membrane efflux proteins (OEP)"/>
    <property type="match status" value="1"/>
</dbReference>
<evidence type="ECO:0000259" key="12">
    <source>
        <dbReference type="Pfam" id="PF26002"/>
    </source>
</evidence>
<accession>A0ABW7IYI9</accession>
<keyword evidence="14" id="KW-1185">Reference proteome</keyword>
<reference evidence="13 14" key="1">
    <citation type="submission" date="2024-10" db="EMBL/GenBank/DDBJ databases">
        <authorList>
            <person name="Yibar A."/>
            <person name="Saticioglu I.B."/>
            <person name="Duman M."/>
            <person name="Ajmi N."/>
            <person name="Gurler F."/>
            <person name="Ay H."/>
            <person name="Onuk E."/>
            <person name="Guler S."/>
            <person name="Romalde J.L."/>
        </authorList>
    </citation>
    <scope>NUCLEOTIDE SEQUENCE [LARGE SCALE GENOMIC DNA]</scope>
    <source>
        <strain evidence="13 14">14-MA-B</strain>
    </source>
</reference>
<dbReference type="Gene3D" id="2.40.30.170">
    <property type="match status" value="1"/>
</dbReference>
<dbReference type="Gene3D" id="1.20.1600.10">
    <property type="entry name" value="Outer membrane efflux proteins (OEP)"/>
    <property type="match status" value="1"/>
</dbReference>
<evidence type="ECO:0000256" key="1">
    <source>
        <dbReference type="ARBA" id="ARBA00004377"/>
    </source>
</evidence>
<evidence type="ECO:0000256" key="2">
    <source>
        <dbReference type="ARBA" id="ARBA00009477"/>
    </source>
</evidence>
<feature type="domain" description="AprE-like long alpha-helical hairpin" evidence="11">
    <location>
        <begin position="153"/>
        <end position="307"/>
    </location>
</feature>
<dbReference type="EMBL" id="JBIHSN010000003">
    <property type="protein sequence ID" value="MFH0266719.1"/>
    <property type="molecule type" value="Genomic_DNA"/>
</dbReference>
<feature type="domain" description="AprE-like beta-barrel" evidence="12">
    <location>
        <begin position="350"/>
        <end position="440"/>
    </location>
</feature>
<dbReference type="InterPro" id="IPR058781">
    <property type="entry name" value="HH_AprE-like"/>
</dbReference>
<dbReference type="InterPro" id="IPR058982">
    <property type="entry name" value="Beta-barrel_AprE"/>
</dbReference>
<protein>
    <recommendedName>
        <fullName evidence="9">Membrane fusion protein (MFP) family protein</fullName>
    </recommendedName>
</protein>
<evidence type="ECO:0000256" key="4">
    <source>
        <dbReference type="ARBA" id="ARBA00022475"/>
    </source>
</evidence>
<evidence type="ECO:0000259" key="11">
    <source>
        <dbReference type="Pfam" id="PF25994"/>
    </source>
</evidence>
<evidence type="ECO:0000256" key="8">
    <source>
        <dbReference type="ARBA" id="ARBA00023136"/>
    </source>
</evidence>
<dbReference type="PANTHER" id="PTHR30386:SF26">
    <property type="entry name" value="TRANSPORT PROTEIN COMB"/>
    <property type="match status" value="1"/>
</dbReference>
<dbReference type="InterPro" id="IPR010129">
    <property type="entry name" value="T1SS_HlyD"/>
</dbReference>
<dbReference type="Gene3D" id="2.40.50.100">
    <property type="match status" value="1"/>
</dbReference>
<evidence type="ECO:0000256" key="5">
    <source>
        <dbReference type="ARBA" id="ARBA00022519"/>
    </source>
</evidence>
<dbReference type="Pfam" id="PF26002">
    <property type="entry name" value="Beta-barrel_AprE"/>
    <property type="match status" value="1"/>
</dbReference>
<organism evidence="13 14">
    <name type="scientific">Vibrio rumoiensis</name>
    <dbReference type="NCBI Taxonomy" id="76258"/>
    <lineage>
        <taxon>Bacteria</taxon>
        <taxon>Pseudomonadati</taxon>
        <taxon>Pseudomonadota</taxon>
        <taxon>Gammaproteobacteria</taxon>
        <taxon>Vibrionales</taxon>
        <taxon>Vibrionaceae</taxon>
        <taxon>Vibrio</taxon>
    </lineage>
</organism>
<dbReference type="SUPFAM" id="SSF111369">
    <property type="entry name" value="HlyD-like secretion proteins"/>
    <property type="match status" value="1"/>
</dbReference>
<keyword evidence="10" id="KW-0175">Coiled coil</keyword>
<dbReference type="NCBIfam" id="TIGR01843">
    <property type="entry name" value="type_I_hlyD"/>
    <property type="match status" value="1"/>
</dbReference>
<evidence type="ECO:0000256" key="3">
    <source>
        <dbReference type="ARBA" id="ARBA00022448"/>
    </source>
</evidence>
<evidence type="ECO:0000256" key="9">
    <source>
        <dbReference type="RuleBase" id="RU365093"/>
    </source>
</evidence>
<keyword evidence="3 9" id="KW-0813">Transport</keyword>
<comment type="similarity">
    <text evidence="2 9">Belongs to the membrane fusion protein (MFP) (TC 8.A.1) family.</text>
</comment>
<dbReference type="PANTHER" id="PTHR30386">
    <property type="entry name" value="MEMBRANE FUSION SUBUNIT OF EMRAB-TOLC MULTIDRUG EFFLUX PUMP"/>
    <property type="match status" value="1"/>
</dbReference>